<evidence type="ECO:0000313" key="4">
    <source>
        <dbReference type="Proteomes" id="UP000285211"/>
    </source>
</evidence>
<dbReference type="EMBL" id="SACJ01000009">
    <property type="protein sequence ID" value="RVT73914.1"/>
    <property type="molecule type" value="Genomic_DNA"/>
</dbReference>
<organism evidence="3 4">
    <name type="scientific">Flavobacterium sufflavum</name>
    <dbReference type="NCBI Taxonomy" id="1921138"/>
    <lineage>
        <taxon>Bacteria</taxon>
        <taxon>Pseudomonadati</taxon>
        <taxon>Bacteroidota</taxon>
        <taxon>Flavobacteriia</taxon>
        <taxon>Flavobacteriales</taxon>
        <taxon>Flavobacteriaceae</taxon>
        <taxon>Flavobacterium</taxon>
    </lineage>
</organism>
<comment type="caution">
    <text evidence="3">The sequence shown here is derived from an EMBL/GenBank/DDBJ whole genome shotgun (WGS) entry which is preliminary data.</text>
</comment>
<gene>
    <name evidence="3" type="primary">pcaD</name>
    <name evidence="3" type="ORF">EOD40_13430</name>
</gene>
<evidence type="ECO:0000259" key="1">
    <source>
        <dbReference type="Pfam" id="PF00561"/>
    </source>
</evidence>
<reference evidence="3 4" key="1">
    <citation type="submission" date="2019-01" db="EMBL/GenBank/DDBJ databases">
        <authorList>
            <person name="Chen W.-M."/>
        </authorList>
    </citation>
    <scope>NUCLEOTIDE SEQUENCE [LARGE SCALE GENOMIC DNA]</scope>
    <source>
        <strain evidence="3 4">BBQ-12</strain>
    </source>
</reference>
<dbReference type="NCBIfam" id="TIGR02425">
    <property type="entry name" value="decarb_PcaC"/>
    <property type="match status" value="1"/>
</dbReference>
<dbReference type="Gene3D" id="1.20.1290.10">
    <property type="entry name" value="AhpD-like"/>
    <property type="match status" value="1"/>
</dbReference>
<dbReference type="InterPro" id="IPR029058">
    <property type="entry name" value="AB_hydrolase_fold"/>
</dbReference>
<dbReference type="InterPro" id="IPR012788">
    <property type="entry name" value="Decarb_PcaC"/>
</dbReference>
<feature type="domain" description="AB hydrolase-1" evidence="1">
    <location>
        <begin position="14"/>
        <end position="233"/>
    </location>
</feature>
<dbReference type="Pfam" id="PF02627">
    <property type="entry name" value="CMD"/>
    <property type="match status" value="1"/>
</dbReference>
<dbReference type="OrthoDB" id="9780932at2"/>
<dbReference type="Pfam" id="PF00561">
    <property type="entry name" value="Abhydrolase_1"/>
    <property type="match status" value="1"/>
</dbReference>
<dbReference type="NCBIfam" id="TIGR02427">
    <property type="entry name" value="protocat_pcaD"/>
    <property type="match status" value="1"/>
</dbReference>
<dbReference type="InterPro" id="IPR003779">
    <property type="entry name" value="CMD-like"/>
</dbReference>
<dbReference type="Proteomes" id="UP000285211">
    <property type="component" value="Unassembled WGS sequence"/>
</dbReference>
<accession>A0A437KQA1</accession>
<dbReference type="InterPro" id="IPR052512">
    <property type="entry name" value="4CMD/NDH-1_regulator"/>
</dbReference>
<dbReference type="PRINTS" id="PR00111">
    <property type="entry name" value="ABHYDROLASE"/>
</dbReference>
<sequence>MNTHYKISGTPNSPVLVFSNSLGANMSMWDELIPFLLPYFQVLQYDTRGLGGSEITENPYTIELLGQDVIDLLDQLKIEKAYFCGLSMGGLIGQWLGIHHPERFSKIIIANTAAKIGDAETWNSRMETIKKSGMEVIVDATMERWFTENFRANNPKRVSETKEMFLSSNVLGYSNCCAAVRDADFRADLDKITSKVLVITGDEDAVTNVDHAEFLAQHIPDAELTILPARHLSATELPEQFASLLIQFIVGTTTFEKGMHVRRTVLGNDHVDRASNNINEFNGEFQQFISNYAWGEIWTRPGLSKHNRSLITIAMLIALNRKAELQMHLRAAFNNGVSKDEIKEVIMQSGLYCGLPAANEAIHTAEEVFKELKIN</sequence>
<dbReference type="Gene3D" id="3.40.50.1820">
    <property type="entry name" value="alpha/beta hydrolase"/>
    <property type="match status" value="1"/>
</dbReference>
<dbReference type="InterPro" id="IPR026968">
    <property type="entry name" value="PcaD/CatD"/>
</dbReference>
<dbReference type="PANTHER" id="PTHR33570">
    <property type="entry name" value="4-CARBOXYMUCONOLACTONE DECARBOXYLASE FAMILY PROTEIN"/>
    <property type="match status" value="1"/>
</dbReference>
<name>A0A437KQA1_9FLAO</name>
<proteinExistence type="predicted"/>
<dbReference type="AlphaFoldDB" id="A0A437KQA1"/>
<evidence type="ECO:0000259" key="2">
    <source>
        <dbReference type="Pfam" id="PF02627"/>
    </source>
</evidence>
<dbReference type="PANTHER" id="PTHR33570:SF2">
    <property type="entry name" value="CARBOXYMUCONOLACTONE DECARBOXYLASE-LIKE DOMAIN-CONTAINING PROTEIN"/>
    <property type="match status" value="1"/>
</dbReference>
<keyword evidence="4" id="KW-1185">Reference proteome</keyword>
<keyword evidence="3" id="KW-0378">Hydrolase</keyword>
<protein>
    <submittedName>
        <fullName evidence="3">3-oxoadipate enol-lactonase</fullName>
        <ecNumber evidence="3">3.1.1.24</ecNumber>
    </submittedName>
</protein>
<dbReference type="GO" id="GO:0051920">
    <property type="term" value="F:peroxiredoxin activity"/>
    <property type="evidence" value="ECO:0007669"/>
    <property type="project" value="InterPro"/>
</dbReference>
<evidence type="ECO:0000313" key="3">
    <source>
        <dbReference type="EMBL" id="RVT73914.1"/>
    </source>
</evidence>
<dbReference type="InterPro" id="IPR000073">
    <property type="entry name" value="AB_hydrolase_1"/>
</dbReference>
<dbReference type="GO" id="GO:0042952">
    <property type="term" value="P:beta-ketoadipate pathway"/>
    <property type="evidence" value="ECO:0007669"/>
    <property type="project" value="InterPro"/>
</dbReference>
<dbReference type="SUPFAM" id="SSF53474">
    <property type="entry name" value="alpha/beta-Hydrolases"/>
    <property type="match status" value="1"/>
</dbReference>
<dbReference type="EC" id="3.1.1.24" evidence="3"/>
<dbReference type="GO" id="GO:0047570">
    <property type="term" value="F:3-oxoadipate enol-lactonase activity"/>
    <property type="evidence" value="ECO:0007669"/>
    <property type="project" value="UniProtKB-EC"/>
</dbReference>
<dbReference type="SUPFAM" id="SSF69118">
    <property type="entry name" value="AhpD-like"/>
    <property type="match status" value="1"/>
</dbReference>
<dbReference type="InterPro" id="IPR029032">
    <property type="entry name" value="AhpD-like"/>
</dbReference>
<feature type="domain" description="Carboxymuconolactone decarboxylase-like" evidence="2">
    <location>
        <begin position="284"/>
        <end position="367"/>
    </location>
</feature>